<accession>A0A834LES2</accession>
<dbReference type="InterPro" id="IPR027854">
    <property type="entry name" value="STMP1"/>
</dbReference>
<evidence type="ECO:0000313" key="1">
    <source>
        <dbReference type="EMBL" id="KAF7132033.1"/>
    </source>
</evidence>
<gene>
    <name evidence="1" type="ORF">RHSIM_Rhsim09G0191500</name>
</gene>
<dbReference type="AlphaFoldDB" id="A0A834LES2"/>
<dbReference type="Proteomes" id="UP000626092">
    <property type="component" value="Unassembled WGS sequence"/>
</dbReference>
<dbReference type="PANTHER" id="PTHR33528">
    <property type="entry name" value="OS07G0239500 PROTEIN"/>
    <property type="match status" value="1"/>
</dbReference>
<name>A0A834LES2_RHOSS</name>
<dbReference type="Pfam" id="PF15054">
    <property type="entry name" value="DUF4535"/>
    <property type="match status" value="1"/>
</dbReference>
<keyword evidence="2" id="KW-1185">Reference proteome</keyword>
<evidence type="ECO:0000313" key="2">
    <source>
        <dbReference type="Proteomes" id="UP000626092"/>
    </source>
</evidence>
<dbReference type="EMBL" id="WJXA01000009">
    <property type="protein sequence ID" value="KAF7132033.1"/>
    <property type="molecule type" value="Genomic_DNA"/>
</dbReference>
<protein>
    <submittedName>
        <fullName evidence="1">Uncharacterized protein</fullName>
    </submittedName>
</protein>
<dbReference type="PANTHER" id="PTHR33528:SF17">
    <property type="entry name" value="TRANSMEMBRANE PROTEIN"/>
    <property type="match status" value="1"/>
</dbReference>
<comment type="caution">
    <text evidence="1">The sequence shown here is derived from an EMBL/GenBank/DDBJ whole genome shotgun (WGS) entry which is preliminary data.</text>
</comment>
<reference evidence="1" key="1">
    <citation type="submission" date="2019-11" db="EMBL/GenBank/DDBJ databases">
        <authorList>
            <person name="Liu Y."/>
            <person name="Hou J."/>
            <person name="Li T.-Q."/>
            <person name="Guan C.-H."/>
            <person name="Wu X."/>
            <person name="Wu H.-Z."/>
            <person name="Ling F."/>
            <person name="Zhang R."/>
            <person name="Shi X.-G."/>
            <person name="Ren J.-P."/>
            <person name="Chen E.-F."/>
            <person name="Sun J.-M."/>
        </authorList>
    </citation>
    <scope>NUCLEOTIDE SEQUENCE</scope>
    <source>
        <strain evidence="1">Adult_tree_wgs_1</strain>
        <tissue evidence="1">Leaves</tissue>
    </source>
</reference>
<dbReference type="OrthoDB" id="2012160at2759"/>
<sequence length="248" mass="27856">MGLITSSFPFIVGTVCGIYIAQNYDVPNIKKVFNDAFSKAKHVEETGIDASIFSENLDQKDLYIRKKYVSQSHKLFYDMTNAVVYGIGELLDKFPDGVGMQHLIMGFAGVQETGRVWCLITLSALSLDSITNTLERSPSKMMKDKTEYGEGAVLLKLKLFAVYILCYVQWCLDGRYSDIGLLVPEKRRGSCLVIYSLRKILCLRHPNPVIPVDVLFHSSWFDTLILLSCSLLFSQSFGHLGTFLPSIV</sequence>
<organism evidence="1 2">
    <name type="scientific">Rhododendron simsii</name>
    <name type="common">Sims's rhododendron</name>
    <dbReference type="NCBI Taxonomy" id="118357"/>
    <lineage>
        <taxon>Eukaryota</taxon>
        <taxon>Viridiplantae</taxon>
        <taxon>Streptophyta</taxon>
        <taxon>Embryophyta</taxon>
        <taxon>Tracheophyta</taxon>
        <taxon>Spermatophyta</taxon>
        <taxon>Magnoliopsida</taxon>
        <taxon>eudicotyledons</taxon>
        <taxon>Gunneridae</taxon>
        <taxon>Pentapetalae</taxon>
        <taxon>asterids</taxon>
        <taxon>Ericales</taxon>
        <taxon>Ericaceae</taxon>
        <taxon>Ericoideae</taxon>
        <taxon>Rhodoreae</taxon>
        <taxon>Rhododendron</taxon>
    </lineage>
</organism>
<proteinExistence type="predicted"/>